<dbReference type="GeneID" id="54455497"/>
<dbReference type="EMBL" id="MU003730">
    <property type="protein sequence ID" value="KAF2801420.1"/>
    <property type="molecule type" value="Genomic_DNA"/>
</dbReference>
<dbReference type="PANTHER" id="PTHR37048:SF2">
    <property type="entry name" value="QUESTIONABLE PROTEIN"/>
    <property type="match status" value="1"/>
</dbReference>
<proteinExistence type="predicted"/>
<name>A0A6A6XYC2_9PEZI</name>
<evidence type="ECO:0000313" key="3">
    <source>
        <dbReference type="RefSeq" id="XP_033568384.1"/>
    </source>
</evidence>
<evidence type="ECO:0000313" key="2">
    <source>
        <dbReference type="Proteomes" id="UP000504636"/>
    </source>
</evidence>
<reference evidence="1 3" key="1">
    <citation type="journal article" date="2020" name="Stud. Mycol.">
        <title>101 Dothideomycetes genomes: a test case for predicting lifestyles and emergence of pathogens.</title>
        <authorList>
            <person name="Haridas S."/>
            <person name="Albert R."/>
            <person name="Binder M."/>
            <person name="Bloem J."/>
            <person name="Labutti K."/>
            <person name="Salamov A."/>
            <person name="Andreopoulos B."/>
            <person name="Baker S."/>
            <person name="Barry K."/>
            <person name="Bills G."/>
            <person name="Bluhm B."/>
            <person name="Cannon C."/>
            <person name="Castanera R."/>
            <person name="Culley D."/>
            <person name="Daum C."/>
            <person name="Ezra D."/>
            <person name="Gonzalez J."/>
            <person name="Henrissat B."/>
            <person name="Kuo A."/>
            <person name="Liang C."/>
            <person name="Lipzen A."/>
            <person name="Lutzoni F."/>
            <person name="Magnuson J."/>
            <person name="Mondo S."/>
            <person name="Nolan M."/>
            <person name="Ohm R."/>
            <person name="Pangilinan J."/>
            <person name="Park H.-J."/>
            <person name="Ramirez L."/>
            <person name="Alfaro M."/>
            <person name="Sun H."/>
            <person name="Tritt A."/>
            <person name="Yoshinaga Y."/>
            <person name="Zwiers L.-H."/>
            <person name="Turgeon B."/>
            <person name="Goodwin S."/>
            <person name="Spatafora J."/>
            <person name="Crous P."/>
            <person name="Grigoriev I."/>
        </authorList>
    </citation>
    <scope>NUCLEOTIDE SEQUENCE</scope>
    <source>
        <strain evidence="1 3">CBS 304.34</strain>
    </source>
</reference>
<evidence type="ECO:0000313" key="1">
    <source>
        <dbReference type="EMBL" id="KAF2801420.1"/>
    </source>
</evidence>
<dbReference type="RefSeq" id="XP_033568384.1">
    <property type="nucleotide sequence ID" value="XM_033714604.1"/>
</dbReference>
<dbReference type="OrthoDB" id="3537171at2759"/>
<dbReference type="PANTHER" id="PTHR37048">
    <property type="entry name" value="QUESTIONABLE PROTEIN"/>
    <property type="match status" value="1"/>
</dbReference>
<dbReference type="Proteomes" id="UP000504636">
    <property type="component" value="Unplaced"/>
</dbReference>
<protein>
    <submittedName>
        <fullName evidence="1 3">Uncharacterized protein</fullName>
    </submittedName>
</protein>
<reference evidence="3" key="2">
    <citation type="submission" date="2020-04" db="EMBL/GenBank/DDBJ databases">
        <authorList>
            <consortium name="NCBI Genome Project"/>
        </authorList>
    </citation>
    <scope>NUCLEOTIDE SEQUENCE</scope>
    <source>
        <strain evidence="3">CBS 304.34</strain>
    </source>
</reference>
<dbReference type="AlphaFoldDB" id="A0A6A6XYC2"/>
<keyword evidence="2" id="KW-1185">Reference proteome</keyword>
<accession>A0A6A6XYC2</accession>
<feature type="non-terminal residue" evidence="1">
    <location>
        <position position="189"/>
    </location>
</feature>
<reference evidence="3" key="3">
    <citation type="submission" date="2025-04" db="UniProtKB">
        <authorList>
            <consortium name="RefSeq"/>
        </authorList>
    </citation>
    <scope>IDENTIFICATION</scope>
    <source>
        <strain evidence="3">CBS 304.34</strain>
    </source>
</reference>
<gene>
    <name evidence="1 3" type="ORF">BDZ99DRAFT_355642</name>
</gene>
<sequence>GRILWLPPFEEVPTGAVQRVRGKGPVDEKMFNHPVVICSRPWEASKGQDIYGSMVHFHVITSFGGKTLTEMYGKTSDFHRNKRLGYLPIDPAPAHPDGLPSLFLSAGSQLRWNSYVNVAEIYAMDLNFLWMYSNKKMSGATDYHLGVKSVRQLRRRAETLTQYYIDPQFAADSIPGMTFGASGLQSNHP</sequence>
<feature type="non-terminal residue" evidence="1">
    <location>
        <position position="1"/>
    </location>
</feature>
<organism evidence="1">
    <name type="scientific">Mytilinidion resinicola</name>
    <dbReference type="NCBI Taxonomy" id="574789"/>
    <lineage>
        <taxon>Eukaryota</taxon>
        <taxon>Fungi</taxon>
        <taxon>Dikarya</taxon>
        <taxon>Ascomycota</taxon>
        <taxon>Pezizomycotina</taxon>
        <taxon>Dothideomycetes</taxon>
        <taxon>Pleosporomycetidae</taxon>
        <taxon>Mytilinidiales</taxon>
        <taxon>Mytilinidiaceae</taxon>
        <taxon>Mytilinidion</taxon>
    </lineage>
</organism>